<accession>A0A1S8TGD0</accession>
<gene>
    <name evidence="2" type="primary">nfo_3</name>
    <name evidence="2" type="ORF">CLPUN_25430</name>
</gene>
<sequence>MRFGMRCHDVIHNNLEDLAESIQEKKFKSVHLALTKVKTDFDFKKSNITPGMAKHVRDIFGKHGISIDILGCYVNLAHPDDAELKILLDRFKEHIRFARDFGCSLVGTETGALNKEYVYGPENNTEEAFLRTLNSVKELVKEAEKFGVIVAIEGVAKHVINTPERMKRVLDNIDSNNLQVIFDPTNYITPENYKNQDQLIKKAFELFGDRIVAVHAKDFICENNEIKLAPIGKGLLNYELLLSVLKEKNQYIDIFFESTKPEHVDDSIDYITKMYTSVNS</sequence>
<dbReference type="Gene3D" id="3.20.20.150">
    <property type="entry name" value="Divalent-metal-dependent TIM barrel enzymes"/>
    <property type="match status" value="1"/>
</dbReference>
<dbReference type="EMBL" id="LZZM01000163">
    <property type="protein sequence ID" value="OOM76843.1"/>
    <property type="molecule type" value="Genomic_DNA"/>
</dbReference>
<keyword evidence="2" id="KW-0378">Hydrolase</keyword>
<organism evidence="2 3">
    <name type="scientific">Clostridium puniceum</name>
    <dbReference type="NCBI Taxonomy" id="29367"/>
    <lineage>
        <taxon>Bacteria</taxon>
        <taxon>Bacillati</taxon>
        <taxon>Bacillota</taxon>
        <taxon>Clostridia</taxon>
        <taxon>Eubacteriales</taxon>
        <taxon>Clostridiaceae</taxon>
        <taxon>Clostridium</taxon>
    </lineage>
</organism>
<dbReference type="PANTHER" id="PTHR12110:SF21">
    <property type="entry name" value="XYLOSE ISOMERASE-LIKE TIM BARREL DOMAIN-CONTAINING PROTEIN"/>
    <property type="match status" value="1"/>
</dbReference>
<dbReference type="STRING" id="29367.CLPUN_25430"/>
<comment type="caution">
    <text evidence="2">The sequence shown here is derived from an EMBL/GenBank/DDBJ whole genome shotgun (WGS) entry which is preliminary data.</text>
</comment>
<evidence type="ECO:0000313" key="3">
    <source>
        <dbReference type="Proteomes" id="UP000190890"/>
    </source>
</evidence>
<keyword evidence="2" id="KW-0255">Endonuclease</keyword>
<dbReference type="InterPro" id="IPR013022">
    <property type="entry name" value="Xyl_isomerase-like_TIM-brl"/>
</dbReference>
<protein>
    <submittedName>
        <fullName evidence="2">Endonuclease 4</fullName>
        <ecNumber evidence="2">3.1.21.2</ecNumber>
    </submittedName>
</protein>
<dbReference type="EC" id="3.1.21.2" evidence="2"/>
<reference evidence="2 3" key="1">
    <citation type="submission" date="2016-05" db="EMBL/GenBank/DDBJ databases">
        <title>Microbial solvent formation.</title>
        <authorList>
            <person name="Poehlein A."/>
            <person name="Montoya Solano J.D."/>
            <person name="Flitsch S."/>
            <person name="Krabben P."/>
            <person name="Duerre P."/>
            <person name="Daniel R."/>
        </authorList>
    </citation>
    <scope>NUCLEOTIDE SEQUENCE [LARGE SCALE GENOMIC DNA]</scope>
    <source>
        <strain evidence="2 3">DSM 2619</strain>
    </source>
</reference>
<dbReference type="SUPFAM" id="SSF51658">
    <property type="entry name" value="Xylose isomerase-like"/>
    <property type="match status" value="1"/>
</dbReference>
<dbReference type="RefSeq" id="WP_077847660.1">
    <property type="nucleotide sequence ID" value="NZ_LZZM01000163.1"/>
</dbReference>
<dbReference type="InterPro" id="IPR050312">
    <property type="entry name" value="IolE/XylAMocC-like"/>
</dbReference>
<name>A0A1S8TGD0_9CLOT</name>
<dbReference type="GO" id="GO:0008833">
    <property type="term" value="F:deoxyribonuclease IV (phage-T4-induced) activity"/>
    <property type="evidence" value="ECO:0007669"/>
    <property type="project" value="UniProtKB-EC"/>
</dbReference>
<dbReference type="Pfam" id="PF01261">
    <property type="entry name" value="AP_endonuc_2"/>
    <property type="match status" value="1"/>
</dbReference>
<evidence type="ECO:0000259" key="1">
    <source>
        <dbReference type="Pfam" id="PF01261"/>
    </source>
</evidence>
<dbReference type="Proteomes" id="UP000190890">
    <property type="component" value="Unassembled WGS sequence"/>
</dbReference>
<dbReference type="InterPro" id="IPR036237">
    <property type="entry name" value="Xyl_isomerase-like_sf"/>
</dbReference>
<dbReference type="OrthoDB" id="2063291at2"/>
<evidence type="ECO:0000313" key="2">
    <source>
        <dbReference type="EMBL" id="OOM76843.1"/>
    </source>
</evidence>
<keyword evidence="3" id="KW-1185">Reference proteome</keyword>
<keyword evidence="2" id="KW-0540">Nuclease</keyword>
<dbReference type="AlphaFoldDB" id="A0A1S8TGD0"/>
<proteinExistence type="predicted"/>
<feature type="domain" description="Xylose isomerase-like TIM barrel" evidence="1">
    <location>
        <begin position="28"/>
        <end position="273"/>
    </location>
</feature>
<dbReference type="PANTHER" id="PTHR12110">
    <property type="entry name" value="HYDROXYPYRUVATE ISOMERASE"/>
    <property type="match status" value="1"/>
</dbReference>